<organism evidence="2 3">
    <name type="scientific">Banduia mediterranea</name>
    <dbReference type="NCBI Taxonomy" id="3075609"/>
    <lineage>
        <taxon>Bacteria</taxon>
        <taxon>Pseudomonadati</taxon>
        <taxon>Pseudomonadota</taxon>
        <taxon>Gammaproteobacteria</taxon>
        <taxon>Nevskiales</taxon>
        <taxon>Algiphilaceae</taxon>
        <taxon>Banduia</taxon>
    </lineage>
</organism>
<dbReference type="PIRSF" id="PIRSF036389">
    <property type="entry name" value="IOR_B"/>
    <property type="match status" value="1"/>
</dbReference>
<dbReference type="InterPro" id="IPR012368">
    <property type="entry name" value="OxRdtase_Mopterin-bd_su_IorB"/>
</dbReference>
<dbReference type="Proteomes" id="UP001254608">
    <property type="component" value="Unassembled WGS sequence"/>
</dbReference>
<protein>
    <submittedName>
        <fullName evidence="2">Xanthine dehydrogenase family protein molybdopterin-binding subunit</fullName>
    </submittedName>
</protein>
<reference evidence="2 3" key="1">
    <citation type="submission" date="2023-09" db="EMBL/GenBank/DDBJ databases">
        <authorList>
            <person name="Rey-Velasco X."/>
        </authorList>
    </citation>
    <scope>NUCLEOTIDE SEQUENCE [LARGE SCALE GENOMIC DNA]</scope>
    <source>
        <strain evidence="2 3">W345</strain>
    </source>
</reference>
<dbReference type="InterPro" id="IPR037165">
    <property type="entry name" value="AldOxase/xan_DH_Mopterin-bd_sf"/>
</dbReference>
<dbReference type="Pfam" id="PF02738">
    <property type="entry name" value="MoCoBD_1"/>
    <property type="match status" value="1"/>
</dbReference>
<proteinExistence type="predicted"/>
<dbReference type="InterPro" id="IPR052516">
    <property type="entry name" value="N-heterocyclic_Hydroxylase"/>
</dbReference>
<dbReference type="PANTHER" id="PTHR47495">
    <property type="entry name" value="ALDEHYDE DEHYDROGENASE"/>
    <property type="match status" value="1"/>
</dbReference>
<evidence type="ECO:0000313" key="3">
    <source>
        <dbReference type="Proteomes" id="UP001254608"/>
    </source>
</evidence>
<name>A0ABU2WLK6_9GAMM</name>
<dbReference type="InterPro" id="IPR006311">
    <property type="entry name" value="TAT_signal"/>
</dbReference>
<dbReference type="Gene3D" id="3.90.1170.50">
    <property type="entry name" value="Aldehyde oxidase/xanthine dehydrogenase, a/b hammerhead"/>
    <property type="match status" value="1"/>
</dbReference>
<dbReference type="PANTHER" id="PTHR47495:SF2">
    <property type="entry name" value="ALDEHYDE DEHYDROGENASE"/>
    <property type="match status" value="1"/>
</dbReference>
<dbReference type="PROSITE" id="PS51318">
    <property type="entry name" value="TAT"/>
    <property type="match status" value="1"/>
</dbReference>
<comment type="caution">
    <text evidence="2">The sequence shown here is derived from an EMBL/GenBank/DDBJ whole genome shotgun (WGS) entry which is preliminary data.</text>
</comment>
<sequence length="739" mass="78307">MKFLDSNTLARELHMLGGGLDRRSFLKSTGAVGLVMGVYLASPGRARAAQTADTQFAPNAFVRIAPDDTVTLVVKHHEMGQGVTTGLTTILAEELDADLARVQAEYAPANAKLYGNLNMGGMQGTGGSTAIANSWMQMRHAGATARAMLVEAAARRWGVPAKQISVSKGVVSGGGNSATFGELAEDAATLQPPKNAPLKDPSKFVYVGKRNTHRLDSPAKCNGTATYTIDVKLPGLLTAVIARPPAFGASLKSFDAAEALKLSGVVDVVKVPEGVAVVAKSMWPALKARKLLKLEWDRSGAGPASSEALYEEYEAMTDQAGAVVVASDKTQSGLDGAKITLDAVYRLPYLAHASMEPMNCVAWLHDGKLETWGGHQFPSIDLPKAAGAAGLKPEQVSLNPLISGGSFGRRANAWADFTVEAVNVAKAMKQKSGSEVPIRVQWSREDDMQGGLYRPLYVHKAKIGLDGEGAITAWQHSIVGQSIMGATDIMAGNVKNGVDESTSEGIEPTPYAIPAFSVTMHSPKQAVRPLWWRSVGNTHTGFVMETLMDELAEKAGRDPVEFRLALLDEAPRMAGVLKLAAEKSGWGNKPEAGRALGVAVHFSFDSYVAHVAEVSIGKDGLPRVHRLTVAVDCGVPVNPDQIAAQMEGGAGFALAAALYGEITIENGVPKQSNFHDYKVLRIPEMPKVEVHIVPSQEQPTGVGEPGVPPLAPAVANAVYKLTGKRVRQLPFTRAGLTKA</sequence>
<dbReference type="SUPFAM" id="SSF56003">
    <property type="entry name" value="Molybdenum cofactor-binding domain"/>
    <property type="match status" value="2"/>
</dbReference>
<gene>
    <name evidence="2" type="ORF">RM530_12095</name>
</gene>
<dbReference type="InterPro" id="IPR008274">
    <property type="entry name" value="AldOxase/xan_DH_MoCoBD1"/>
</dbReference>
<accession>A0ABU2WLK6</accession>
<dbReference type="InterPro" id="IPR000674">
    <property type="entry name" value="Ald_Oxase/Xan_DH_a/b"/>
</dbReference>
<dbReference type="SMART" id="SM01008">
    <property type="entry name" value="Ald_Xan_dh_C"/>
    <property type="match status" value="1"/>
</dbReference>
<evidence type="ECO:0000259" key="1">
    <source>
        <dbReference type="SMART" id="SM01008"/>
    </source>
</evidence>
<feature type="domain" description="Aldehyde oxidase/xanthine dehydrogenase a/b hammerhead" evidence="1">
    <location>
        <begin position="222"/>
        <end position="300"/>
    </location>
</feature>
<evidence type="ECO:0000313" key="2">
    <source>
        <dbReference type="EMBL" id="MDT0498099.1"/>
    </source>
</evidence>
<dbReference type="InterPro" id="IPR046867">
    <property type="entry name" value="AldOxase/xan_DH_MoCoBD2"/>
</dbReference>
<keyword evidence="3" id="KW-1185">Reference proteome</keyword>
<dbReference type="EMBL" id="JAVRIC010000017">
    <property type="protein sequence ID" value="MDT0498099.1"/>
    <property type="molecule type" value="Genomic_DNA"/>
</dbReference>
<dbReference type="Pfam" id="PF20256">
    <property type="entry name" value="MoCoBD_2"/>
    <property type="match status" value="2"/>
</dbReference>
<dbReference type="Gene3D" id="3.30.365.10">
    <property type="entry name" value="Aldehyde oxidase/xanthine dehydrogenase, molybdopterin binding domain"/>
    <property type="match status" value="4"/>
</dbReference>